<feature type="region of interest" description="Disordered" evidence="1">
    <location>
        <begin position="193"/>
        <end position="217"/>
    </location>
</feature>
<reference evidence="3" key="1">
    <citation type="submission" date="2022-11" db="UniProtKB">
        <authorList>
            <consortium name="WormBaseParasite"/>
        </authorList>
    </citation>
    <scope>IDENTIFICATION</scope>
</reference>
<dbReference type="AlphaFoldDB" id="A0A915J5E1"/>
<organism evidence="2 3">
    <name type="scientific">Romanomermis culicivorax</name>
    <name type="common">Nematode worm</name>
    <dbReference type="NCBI Taxonomy" id="13658"/>
    <lineage>
        <taxon>Eukaryota</taxon>
        <taxon>Metazoa</taxon>
        <taxon>Ecdysozoa</taxon>
        <taxon>Nematoda</taxon>
        <taxon>Enoplea</taxon>
        <taxon>Dorylaimia</taxon>
        <taxon>Mermithida</taxon>
        <taxon>Mermithoidea</taxon>
        <taxon>Mermithidae</taxon>
        <taxon>Romanomermis</taxon>
    </lineage>
</organism>
<dbReference type="Proteomes" id="UP000887565">
    <property type="component" value="Unplaced"/>
</dbReference>
<keyword evidence="2" id="KW-1185">Reference proteome</keyword>
<evidence type="ECO:0000313" key="2">
    <source>
        <dbReference type="Proteomes" id="UP000887565"/>
    </source>
</evidence>
<evidence type="ECO:0000256" key="1">
    <source>
        <dbReference type="SAM" id="MobiDB-lite"/>
    </source>
</evidence>
<dbReference type="WBParaSite" id="nRc.2.0.1.t21687-RA">
    <property type="protein sequence ID" value="nRc.2.0.1.t21687-RA"/>
    <property type="gene ID" value="nRc.2.0.1.g21687"/>
</dbReference>
<sequence>MEQEEAQVFELQRAQRSQQFMKAGNPQHTHKEEVNEALQALIDVKMKAALVKGPAEVQQIMIRVTTVSSSQTFVADSQGSNTMHSVRNNGSQCDNSHDDEEMQEQSPEALCPQTSQVQGKQKIQPKFAERFAEVISKADTVRKRKVLLTMQNMKIPPELLDHAEKAIAEVVGQKLDCLLSLNMAVINQPNGIRKSTHQSGNQQANQARKQTNGGNCKKFNVSNQLKAMLVIHQHIKHHYNWVPNNQSTPLSNSCQQKKLGRKKLAMQMKDQNKTNNHYQENDNSM</sequence>
<feature type="region of interest" description="Disordered" evidence="1">
    <location>
        <begin position="77"/>
        <end position="104"/>
    </location>
</feature>
<protein>
    <submittedName>
        <fullName evidence="3">Uncharacterized protein</fullName>
    </submittedName>
</protein>
<proteinExistence type="predicted"/>
<feature type="compositionally biased region" description="Polar residues" evidence="1">
    <location>
        <begin position="77"/>
        <end position="94"/>
    </location>
</feature>
<feature type="compositionally biased region" description="Polar residues" evidence="1">
    <location>
        <begin position="197"/>
        <end position="217"/>
    </location>
</feature>
<evidence type="ECO:0000313" key="3">
    <source>
        <dbReference type="WBParaSite" id="nRc.2.0.1.t21687-RA"/>
    </source>
</evidence>
<name>A0A915J5E1_ROMCU</name>
<accession>A0A915J5E1</accession>